<keyword evidence="7" id="KW-0963">Cytoplasm</keyword>
<dbReference type="InterPro" id="IPR015807">
    <property type="entry name" value="His-tRNA-ligase"/>
</dbReference>
<dbReference type="GO" id="GO:0006427">
    <property type="term" value="P:histidyl-tRNA aminoacylation"/>
    <property type="evidence" value="ECO:0007669"/>
    <property type="project" value="UniProtKB-UniRule"/>
</dbReference>
<comment type="subcellular location">
    <subcellularLocation>
        <location evidence="7">Cytoplasm</location>
    </subcellularLocation>
</comment>
<dbReference type="GO" id="GO:0005524">
    <property type="term" value="F:ATP binding"/>
    <property type="evidence" value="ECO:0007669"/>
    <property type="project" value="UniProtKB-UniRule"/>
</dbReference>
<comment type="catalytic activity">
    <reaction evidence="6 7">
        <text>tRNA(His) + L-histidine + ATP = L-histidyl-tRNA(His) + AMP + diphosphate + H(+)</text>
        <dbReference type="Rhea" id="RHEA:17313"/>
        <dbReference type="Rhea" id="RHEA-COMP:9665"/>
        <dbReference type="Rhea" id="RHEA-COMP:9689"/>
        <dbReference type="ChEBI" id="CHEBI:15378"/>
        <dbReference type="ChEBI" id="CHEBI:30616"/>
        <dbReference type="ChEBI" id="CHEBI:33019"/>
        <dbReference type="ChEBI" id="CHEBI:57595"/>
        <dbReference type="ChEBI" id="CHEBI:78442"/>
        <dbReference type="ChEBI" id="CHEBI:78527"/>
        <dbReference type="ChEBI" id="CHEBI:456215"/>
        <dbReference type="EC" id="6.1.1.21"/>
    </reaction>
</comment>
<keyword evidence="2 7" id="KW-0547">Nucleotide-binding</keyword>
<evidence type="ECO:0000256" key="2">
    <source>
        <dbReference type="ARBA" id="ARBA00022741"/>
    </source>
</evidence>
<keyword evidence="7 10" id="KW-0436">Ligase</keyword>
<dbReference type="GO" id="GO:0005737">
    <property type="term" value="C:cytoplasm"/>
    <property type="evidence" value="ECO:0007669"/>
    <property type="project" value="UniProtKB-SubCell"/>
</dbReference>
<evidence type="ECO:0000256" key="4">
    <source>
        <dbReference type="ARBA" id="ARBA00022917"/>
    </source>
</evidence>
<comment type="subunit">
    <text evidence="7">Homodimer.</text>
</comment>
<feature type="binding site" evidence="8">
    <location>
        <position position="271"/>
    </location>
    <ligand>
        <name>L-histidine</name>
        <dbReference type="ChEBI" id="CHEBI:57595"/>
    </ligand>
</feature>
<evidence type="ECO:0000256" key="5">
    <source>
        <dbReference type="ARBA" id="ARBA00023146"/>
    </source>
</evidence>
<dbReference type="Gene3D" id="3.30.930.10">
    <property type="entry name" value="Bira Bifunctional Protein, Domain 2"/>
    <property type="match status" value="1"/>
</dbReference>
<keyword evidence="4 7" id="KW-0648">Protein biosynthesis</keyword>
<dbReference type="STRING" id="1617427.UZ20_WS6002000690"/>
<proteinExistence type="inferred from homology"/>
<dbReference type="InterPro" id="IPR036621">
    <property type="entry name" value="Anticodon-bd_dom_sf"/>
</dbReference>
<organism evidence="10 11">
    <name type="scientific">candidate division WS6 bacterium OLB21</name>
    <dbReference type="NCBI Taxonomy" id="1617427"/>
    <lineage>
        <taxon>Bacteria</taxon>
        <taxon>Candidatus Dojkabacteria</taxon>
    </lineage>
</organism>
<dbReference type="Pfam" id="PF13393">
    <property type="entry name" value="tRNA-synt_His"/>
    <property type="match status" value="1"/>
</dbReference>
<feature type="binding site" evidence="8">
    <location>
        <position position="126"/>
    </location>
    <ligand>
        <name>L-histidine</name>
        <dbReference type="ChEBI" id="CHEBI:57595"/>
    </ligand>
</feature>
<comment type="caution">
    <text evidence="10">The sequence shown here is derived from an EMBL/GenBank/DDBJ whole genome shotgun (WGS) entry which is preliminary data.</text>
</comment>
<dbReference type="Gene3D" id="3.40.50.800">
    <property type="entry name" value="Anticodon-binding domain"/>
    <property type="match status" value="1"/>
</dbReference>
<feature type="binding site" evidence="8">
    <location>
        <begin position="275"/>
        <end position="276"/>
    </location>
    <ligand>
        <name>L-histidine</name>
        <dbReference type="ChEBI" id="CHEBI:57595"/>
    </ligand>
</feature>
<dbReference type="Pfam" id="PF03129">
    <property type="entry name" value="HGTP_anticodon"/>
    <property type="match status" value="1"/>
</dbReference>
<reference evidence="10 11" key="1">
    <citation type="submission" date="2015-02" db="EMBL/GenBank/DDBJ databases">
        <title>Improved understanding of the partial-nitritation anammox process through 23 genomes representing the majority of the microbial community.</title>
        <authorList>
            <person name="Speth D.R."/>
            <person name="In T Zandt M."/>
            <person name="Guerrero Cruz S."/>
            <person name="Jetten M.S."/>
            <person name="Dutilh B.E."/>
        </authorList>
    </citation>
    <scope>NUCLEOTIDE SEQUENCE [LARGE SCALE GENOMIC DNA]</scope>
    <source>
        <strain evidence="10">OLB21</strain>
    </source>
</reference>
<dbReference type="NCBIfam" id="TIGR00442">
    <property type="entry name" value="hisS"/>
    <property type="match status" value="1"/>
</dbReference>
<dbReference type="GO" id="GO:0004821">
    <property type="term" value="F:histidine-tRNA ligase activity"/>
    <property type="evidence" value="ECO:0007669"/>
    <property type="project" value="UniProtKB-UniRule"/>
</dbReference>
<name>A0A136KGX4_9BACT</name>
<dbReference type="InterPro" id="IPR004516">
    <property type="entry name" value="HisRS/HisZ"/>
</dbReference>
<dbReference type="HAMAP" id="MF_00127">
    <property type="entry name" value="His_tRNA_synth"/>
    <property type="match status" value="1"/>
</dbReference>
<protein>
    <recommendedName>
        <fullName evidence="7">Histidine--tRNA ligase</fullName>
        <ecNumber evidence="7">6.1.1.21</ecNumber>
    </recommendedName>
    <alternativeName>
        <fullName evidence="7">Histidyl-tRNA synthetase</fullName>
        <shortName evidence="7">HisRS</shortName>
    </alternativeName>
</protein>
<evidence type="ECO:0000313" key="10">
    <source>
        <dbReference type="EMBL" id="KXK08686.1"/>
    </source>
</evidence>
<evidence type="ECO:0000256" key="7">
    <source>
        <dbReference type="HAMAP-Rule" id="MF_00127"/>
    </source>
</evidence>
<feature type="binding site" evidence="8">
    <location>
        <position position="122"/>
    </location>
    <ligand>
        <name>L-histidine</name>
        <dbReference type="ChEBI" id="CHEBI:57595"/>
    </ligand>
</feature>
<sequence length="431" mass="48799">MKNAQTLKGFRDFIGQDYKQRTNIFRLFEEIFGKYGYEGIQTPALEYAHILLDKYGEDEKLVYKFVDHGGREVAMRYDLTVPTARVLAQHRAKIQLPWKRYQLQPVWRADNTQKGRFREFYQLDIDVFGSSSYLVEVEMLLIGSEVYSRLGFADYAARLNSRQILNAIVEYAGRKDDFSTIVTIIDKWDKRTKEETKADLLDKLSNNEEAVAKIMQCVELQGSNSEKISALKEILGNIIGAQESLAEIEKIISYSEKLGNNKVIFDPTIARGLSYYTGPVWEWEINEGNVGSVGSGGRYDNLVASIGGEDTPACGQSFGIERILEVMSDRGMLSSQIQSDLVLITFLDNEAEVVSLEVMKELQAIDIRTVVYTGTDKLPKRFKYAEDIGASWVVLIGSNEIQANTLTIKNLVSKEQVEIQRSELASYFVSN</sequence>
<evidence type="ECO:0000256" key="1">
    <source>
        <dbReference type="ARBA" id="ARBA00008226"/>
    </source>
</evidence>
<dbReference type="EC" id="6.1.1.21" evidence="7"/>
<evidence type="ECO:0000256" key="8">
    <source>
        <dbReference type="PIRSR" id="PIRSR001549-1"/>
    </source>
</evidence>
<comment type="similarity">
    <text evidence="1 7">Belongs to the class-II aminoacyl-tRNA synthetase family.</text>
</comment>
<dbReference type="SUPFAM" id="SSF55681">
    <property type="entry name" value="Class II aaRS and biotin synthetases"/>
    <property type="match status" value="1"/>
</dbReference>
<dbReference type="SUPFAM" id="SSF52954">
    <property type="entry name" value="Class II aaRS ABD-related"/>
    <property type="match status" value="1"/>
</dbReference>
<dbReference type="InterPro" id="IPR006195">
    <property type="entry name" value="aa-tRNA-synth_II"/>
</dbReference>
<dbReference type="PROSITE" id="PS50862">
    <property type="entry name" value="AA_TRNA_LIGASE_II"/>
    <property type="match status" value="1"/>
</dbReference>
<evidence type="ECO:0000256" key="3">
    <source>
        <dbReference type="ARBA" id="ARBA00022840"/>
    </source>
</evidence>
<keyword evidence="3 7" id="KW-0067">ATP-binding</keyword>
<feature type="domain" description="Aminoacyl-transfer RNA synthetases class-II family profile" evidence="9">
    <location>
        <begin position="1"/>
        <end position="327"/>
    </location>
</feature>
<gene>
    <name evidence="7 10" type="primary">hisS</name>
    <name evidence="10" type="ORF">UZ20_WS6002000690</name>
</gene>
<keyword evidence="5 7" id="KW-0030">Aminoacyl-tRNA synthetase</keyword>
<accession>A0A136KGX4</accession>
<dbReference type="PATRIC" id="fig|1617427.3.peg.720"/>
<evidence type="ECO:0000259" key="9">
    <source>
        <dbReference type="PROSITE" id="PS50862"/>
    </source>
</evidence>
<dbReference type="PANTHER" id="PTHR11476:SF7">
    <property type="entry name" value="HISTIDINE--TRNA LIGASE"/>
    <property type="match status" value="1"/>
</dbReference>
<dbReference type="EMBL" id="JYPD01000022">
    <property type="protein sequence ID" value="KXK08686.1"/>
    <property type="molecule type" value="Genomic_DNA"/>
</dbReference>
<dbReference type="PANTHER" id="PTHR11476">
    <property type="entry name" value="HISTIDYL-TRNA SYNTHETASE"/>
    <property type="match status" value="1"/>
</dbReference>
<dbReference type="PIRSF" id="PIRSF001549">
    <property type="entry name" value="His-tRNA_synth"/>
    <property type="match status" value="1"/>
</dbReference>
<dbReference type="Proteomes" id="UP000070449">
    <property type="component" value="Unassembled WGS sequence"/>
</dbReference>
<evidence type="ECO:0000256" key="6">
    <source>
        <dbReference type="ARBA" id="ARBA00047639"/>
    </source>
</evidence>
<dbReference type="InterPro" id="IPR045864">
    <property type="entry name" value="aa-tRNA-synth_II/BPL/LPL"/>
</dbReference>
<dbReference type="InterPro" id="IPR004154">
    <property type="entry name" value="Anticodon-bd"/>
</dbReference>
<evidence type="ECO:0000313" key="11">
    <source>
        <dbReference type="Proteomes" id="UP000070449"/>
    </source>
</evidence>
<dbReference type="CDD" id="cd00773">
    <property type="entry name" value="HisRS-like_core"/>
    <property type="match status" value="1"/>
</dbReference>
<dbReference type="AlphaFoldDB" id="A0A136KGX4"/>
<feature type="binding site" evidence="8">
    <location>
        <position position="108"/>
    </location>
    <ligand>
        <name>L-histidine</name>
        <dbReference type="ChEBI" id="CHEBI:57595"/>
    </ligand>
</feature>
<dbReference type="InterPro" id="IPR041715">
    <property type="entry name" value="HisRS-like_core"/>
</dbReference>
<feature type="binding site" evidence="8">
    <location>
        <begin position="78"/>
        <end position="80"/>
    </location>
    <ligand>
        <name>L-histidine</name>
        <dbReference type="ChEBI" id="CHEBI:57595"/>
    </ligand>
</feature>